<evidence type="ECO:0008006" key="4">
    <source>
        <dbReference type="Google" id="ProtNLM"/>
    </source>
</evidence>
<proteinExistence type="predicted"/>
<feature type="non-terminal residue" evidence="2">
    <location>
        <position position="139"/>
    </location>
</feature>
<evidence type="ECO:0000313" key="2">
    <source>
        <dbReference type="EMBL" id="CAH2040805.1"/>
    </source>
</evidence>
<name>A0ABN8HT86_9NEOP</name>
<dbReference type="Proteomes" id="UP000837857">
    <property type="component" value="Chromosome 12"/>
</dbReference>
<gene>
    <name evidence="2" type="ORF">IPOD504_LOCUS2819</name>
</gene>
<sequence>MQVCKRARCGVVAAARLHRRLQHPPPFALGFSLAAVLPLACLTSRPAALRDAPRSFTFKIIRNHCKNSLCNKNILSFCSGRNKSLYRENFYTLEINFSNFGKFECTPRCIKSRARRYENPVLAVTLTSRGAAISVSATK</sequence>
<organism evidence="2 3">
    <name type="scientific">Iphiclides podalirius</name>
    <name type="common">scarce swallowtail</name>
    <dbReference type="NCBI Taxonomy" id="110791"/>
    <lineage>
        <taxon>Eukaryota</taxon>
        <taxon>Metazoa</taxon>
        <taxon>Ecdysozoa</taxon>
        <taxon>Arthropoda</taxon>
        <taxon>Hexapoda</taxon>
        <taxon>Insecta</taxon>
        <taxon>Pterygota</taxon>
        <taxon>Neoptera</taxon>
        <taxon>Endopterygota</taxon>
        <taxon>Lepidoptera</taxon>
        <taxon>Glossata</taxon>
        <taxon>Ditrysia</taxon>
        <taxon>Papilionoidea</taxon>
        <taxon>Papilionidae</taxon>
        <taxon>Papilioninae</taxon>
        <taxon>Iphiclides</taxon>
    </lineage>
</organism>
<dbReference type="EMBL" id="OW152824">
    <property type="protein sequence ID" value="CAH2040805.1"/>
    <property type="molecule type" value="Genomic_DNA"/>
</dbReference>
<keyword evidence="1" id="KW-1133">Transmembrane helix</keyword>
<keyword evidence="1" id="KW-0812">Transmembrane</keyword>
<feature type="transmembrane region" description="Helical" evidence="1">
    <location>
        <begin position="27"/>
        <end position="44"/>
    </location>
</feature>
<evidence type="ECO:0000256" key="1">
    <source>
        <dbReference type="SAM" id="Phobius"/>
    </source>
</evidence>
<keyword evidence="1" id="KW-0472">Membrane</keyword>
<accession>A0ABN8HT86</accession>
<reference evidence="2" key="1">
    <citation type="submission" date="2022-03" db="EMBL/GenBank/DDBJ databases">
        <authorList>
            <person name="Martin H S."/>
        </authorList>
    </citation>
    <scope>NUCLEOTIDE SEQUENCE</scope>
</reference>
<keyword evidence="3" id="KW-1185">Reference proteome</keyword>
<protein>
    <recommendedName>
        <fullName evidence="4">Secreted protein</fullName>
    </recommendedName>
</protein>
<evidence type="ECO:0000313" key="3">
    <source>
        <dbReference type="Proteomes" id="UP000837857"/>
    </source>
</evidence>